<evidence type="ECO:0000313" key="2">
    <source>
        <dbReference type="EMBL" id="EXB49817.1"/>
    </source>
</evidence>
<dbReference type="AlphaFoldDB" id="W9QXI5"/>
<accession>W9QXI5</accession>
<protein>
    <recommendedName>
        <fullName evidence="4">Protein CYCLOPS</fullName>
    </recommendedName>
</protein>
<dbReference type="eggNOG" id="ENOG502QQ45">
    <property type="taxonomic scope" value="Eukaryota"/>
</dbReference>
<evidence type="ECO:0000256" key="1">
    <source>
        <dbReference type="SAM" id="MobiDB-lite"/>
    </source>
</evidence>
<dbReference type="GO" id="GO:0036377">
    <property type="term" value="P:arbuscular mycorrhizal association"/>
    <property type="evidence" value="ECO:0007669"/>
    <property type="project" value="InterPro"/>
</dbReference>
<reference evidence="3" key="1">
    <citation type="submission" date="2013-01" db="EMBL/GenBank/DDBJ databases">
        <title>Draft Genome Sequence of a Mulberry Tree, Morus notabilis C.K. Schneid.</title>
        <authorList>
            <person name="He N."/>
            <person name="Zhao S."/>
        </authorList>
    </citation>
    <scope>NUCLEOTIDE SEQUENCE</scope>
</reference>
<dbReference type="STRING" id="981085.W9QXI5"/>
<dbReference type="PANTHER" id="PTHR36890:SF1">
    <property type="entry name" value="PROTEIN CYCLOPS"/>
    <property type="match status" value="1"/>
</dbReference>
<keyword evidence="3" id="KW-1185">Reference proteome</keyword>
<organism evidence="2 3">
    <name type="scientific">Morus notabilis</name>
    <dbReference type="NCBI Taxonomy" id="981085"/>
    <lineage>
        <taxon>Eukaryota</taxon>
        <taxon>Viridiplantae</taxon>
        <taxon>Streptophyta</taxon>
        <taxon>Embryophyta</taxon>
        <taxon>Tracheophyta</taxon>
        <taxon>Spermatophyta</taxon>
        <taxon>Magnoliopsida</taxon>
        <taxon>eudicotyledons</taxon>
        <taxon>Gunneridae</taxon>
        <taxon>Pentapetalae</taxon>
        <taxon>rosids</taxon>
        <taxon>fabids</taxon>
        <taxon>Rosales</taxon>
        <taxon>Moraceae</taxon>
        <taxon>Moreae</taxon>
        <taxon>Morus</taxon>
    </lineage>
</organism>
<dbReference type="PANTHER" id="PTHR36890">
    <property type="entry name" value="PROTEIN CYCLOPS"/>
    <property type="match status" value="1"/>
</dbReference>
<dbReference type="Proteomes" id="UP000030645">
    <property type="component" value="Unassembled WGS sequence"/>
</dbReference>
<dbReference type="GO" id="GO:0005634">
    <property type="term" value="C:nucleus"/>
    <property type="evidence" value="ECO:0007669"/>
    <property type="project" value="InterPro"/>
</dbReference>
<proteinExistence type="predicted"/>
<sequence length="397" mass="44052">MEGRGLSDLYRNTSEELFLRSYMESSVGMSITPMDMMGFKNLSQNFRTDSEELFRSWLTDGEASNNCFNPPSMVHRTRQGSRRISTEITNLNGQQHVGILQKKRSNDNLFPQNNAVTDDITGNANHHSIRNAVEKGLQASELCLAKAWFHSTQPMTRSRSSELRRKYATMQTAQTTLGLEGIHNTSMRGICTTNQDYPYPNGFNGPVSEMPRQMDTFMSPSNSSSSTFNTKPIAEMDKVSSLVSMLKGTLERKKLNNQTEKEVLEHNSYNGVFPAQEVMVSANFIQGQRNQIHERPLTFHEVSPMQVKDGGVMQMIDGSMELELDGFVNSTNPIQLSRVSQEPSQSESSAAAPVLSSGFDACDGPSNSSQAISVSESSRKQSRNRSSENGSRAKGIS</sequence>
<dbReference type="InterPro" id="IPR040036">
    <property type="entry name" value="CYCLOPS"/>
</dbReference>
<feature type="region of interest" description="Disordered" evidence="1">
    <location>
        <begin position="339"/>
        <end position="397"/>
    </location>
</feature>
<feature type="compositionally biased region" description="Polar residues" evidence="1">
    <location>
        <begin position="365"/>
        <end position="376"/>
    </location>
</feature>
<evidence type="ECO:0000313" key="3">
    <source>
        <dbReference type="Proteomes" id="UP000030645"/>
    </source>
</evidence>
<gene>
    <name evidence="2" type="ORF">L484_006355</name>
</gene>
<dbReference type="GO" id="GO:0043565">
    <property type="term" value="F:sequence-specific DNA binding"/>
    <property type="evidence" value="ECO:0007669"/>
    <property type="project" value="InterPro"/>
</dbReference>
<evidence type="ECO:0008006" key="4">
    <source>
        <dbReference type="Google" id="ProtNLM"/>
    </source>
</evidence>
<name>W9QXI5_9ROSA</name>
<dbReference type="EMBL" id="KE343961">
    <property type="protein sequence ID" value="EXB49817.1"/>
    <property type="molecule type" value="Genomic_DNA"/>
</dbReference>
<feature type="compositionally biased region" description="Low complexity" evidence="1">
    <location>
        <begin position="340"/>
        <end position="353"/>
    </location>
</feature>